<sequence length="199" mass="23054">MSFNKSLVDRLKKELKAQKDQELAEIFNVSPFVFSSWKRSKGKLIEEVVKYGVNNNLNFNNIFHNEEMKGEDNGVFVLMAEDLFSYYLNPREVISKLPKYNIPNINQSKIGFQVISQNMEPTLQVSSIVFGGEIDINKLRTKEIYVVSILNKGIFITRFKEQNDNLYVFENDNERFTGFSFTRNEIATIFKVNGVLAKL</sequence>
<evidence type="ECO:0008006" key="3">
    <source>
        <dbReference type="Google" id="ProtNLM"/>
    </source>
</evidence>
<keyword evidence="2" id="KW-1185">Reference proteome</keyword>
<dbReference type="EMBL" id="FORU01000013">
    <property type="protein sequence ID" value="SFJ70302.1"/>
    <property type="molecule type" value="Genomic_DNA"/>
</dbReference>
<organism evidence="1 2">
    <name type="scientific">Myroides guanonis</name>
    <dbReference type="NCBI Taxonomy" id="1150112"/>
    <lineage>
        <taxon>Bacteria</taxon>
        <taxon>Pseudomonadati</taxon>
        <taxon>Bacteroidota</taxon>
        <taxon>Flavobacteriia</taxon>
        <taxon>Flavobacteriales</taxon>
        <taxon>Flavobacteriaceae</taxon>
        <taxon>Myroides</taxon>
    </lineage>
</organism>
<name>A0A1I3TID8_9FLAO</name>
<gene>
    <name evidence="1" type="ORF">SAMN04487893_11384</name>
</gene>
<dbReference type="AlphaFoldDB" id="A0A1I3TID8"/>
<dbReference type="Proteomes" id="UP000243887">
    <property type="component" value="Unassembled WGS sequence"/>
</dbReference>
<dbReference type="OrthoDB" id="1425504at2"/>
<evidence type="ECO:0000313" key="1">
    <source>
        <dbReference type="EMBL" id="SFJ70302.1"/>
    </source>
</evidence>
<evidence type="ECO:0000313" key="2">
    <source>
        <dbReference type="Proteomes" id="UP000243887"/>
    </source>
</evidence>
<reference evidence="2" key="1">
    <citation type="submission" date="2016-10" db="EMBL/GenBank/DDBJ databases">
        <authorList>
            <person name="Varghese N."/>
            <person name="Submissions S."/>
        </authorList>
    </citation>
    <scope>NUCLEOTIDE SEQUENCE [LARGE SCALE GENOMIC DNA]</scope>
    <source>
        <strain evidence="2">DSM 26542</strain>
    </source>
</reference>
<dbReference type="RefSeq" id="WP_090680167.1">
    <property type="nucleotide sequence ID" value="NZ_FORU01000013.1"/>
</dbReference>
<dbReference type="STRING" id="1150112.SAMN04487893_11384"/>
<proteinExistence type="predicted"/>
<protein>
    <recommendedName>
        <fullName evidence="3">Bacteriophage CI repressor helix-turn-helix domain-containing protein</fullName>
    </recommendedName>
</protein>
<accession>A0A1I3TID8</accession>